<dbReference type="Proteomes" id="UP001143856">
    <property type="component" value="Unassembled WGS sequence"/>
</dbReference>
<protein>
    <submittedName>
        <fullName evidence="1">Uncharacterized protein</fullName>
    </submittedName>
</protein>
<dbReference type="EMBL" id="JAPDGR010002588">
    <property type="protein sequence ID" value="KAJ2975098.1"/>
    <property type="molecule type" value="Genomic_DNA"/>
</dbReference>
<accession>A0ACC1N8I6</accession>
<proteinExistence type="predicted"/>
<reference evidence="1" key="1">
    <citation type="submission" date="2022-10" db="EMBL/GenBank/DDBJ databases">
        <title>Genome Sequence of Xylaria curta.</title>
        <authorList>
            <person name="Buettner E."/>
        </authorList>
    </citation>
    <scope>NUCLEOTIDE SEQUENCE</scope>
    <source>
        <strain evidence="1">Babe10</strain>
    </source>
</reference>
<comment type="caution">
    <text evidence="1">The sequence shown here is derived from an EMBL/GenBank/DDBJ whole genome shotgun (WGS) entry which is preliminary data.</text>
</comment>
<gene>
    <name evidence="1" type="ORF">NUW58_g8453</name>
</gene>
<evidence type="ECO:0000313" key="1">
    <source>
        <dbReference type="EMBL" id="KAJ2975098.1"/>
    </source>
</evidence>
<evidence type="ECO:0000313" key="2">
    <source>
        <dbReference type="Proteomes" id="UP001143856"/>
    </source>
</evidence>
<keyword evidence="2" id="KW-1185">Reference proteome</keyword>
<sequence length="146" mass="16867">MSATTTVRIDRPVPVTDRTTKQPATLVRDYEDQPTLRPSQDPAVALAKVMKGLKDEERHIRTAMMRKQAVYDECDAAINKRLWKQLDAEIRVLRQRRDLKRDQIYDLHDVLEGQKANAQLMSQEAIDMTINSVLSKDPTWNGIMDY</sequence>
<organism evidence="1 2">
    <name type="scientific">Xylaria curta</name>
    <dbReference type="NCBI Taxonomy" id="42375"/>
    <lineage>
        <taxon>Eukaryota</taxon>
        <taxon>Fungi</taxon>
        <taxon>Dikarya</taxon>
        <taxon>Ascomycota</taxon>
        <taxon>Pezizomycotina</taxon>
        <taxon>Sordariomycetes</taxon>
        <taxon>Xylariomycetidae</taxon>
        <taxon>Xylariales</taxon>
        <taxon>Xylariaceae</taxon>
        <taxon>Xylaria</taxon>
    </lineage>
</organism>
<name>A0ACC1N8I6_9PEZI</name>